<evidence type="ECO:0000259" key="5">
    <source>
        <dbReference type="PROSITE" id="PS51857"/>
    </source>
</evidence>
<evidence type="ECO:0000313" key="6">
    <source>
        <dbReference type="EMBL" id="CAE4570375.1"/>
    </source>
</evidence>
<dbReference type="GO" id="GO:0005737">
    <property type="term" value="C:cytoplasm"/>
    <property type="evidence" value="ECO:0007669"/>
    <property type="project" value="TreeGrafter"/>
</dbReference>
<dbReference type="Gene3D" id="2.40.50.140">
    <property type="entry name" value="Nucleic acid-binding proteins"/>
    <property type="match status" value="1"/>
</dbReference>
<name>A0A7S4UCE1_9DINO</name>
<dbReference type="GO" id="GO:0005634">
    <property type="term" value="C:nucleus"/>
    <property type="evidence" value="ECO:0007669"/>
    <property type="project" value="TreeGrafter"/>
</dbReference>
<dbReference type="InterPro" id="IPR050374">
    <property type="entry name" value="RRT5_SRSF_SR"/>
</dbReference>
<keyword evidence="1 2" id="KW-0694">RNA-binding</keyword>
<feature type="compositionally biased region" description="Pro residues" evidence="3">
    <location>
        <begin position="112"/>
        <end position="121"/>
    </location>
</feature>
<dbReference type="Pfam" id="PF00313">
    <property type="entry name" value="CSD"/>
    <property type="match status" value="1"/>
</dbReference>
<sequence length="381" mass="42627">MREGWLHVHGFPSCLRRTPVTSLVVLLVLFLDLVAELELLPERSGGVFLARPGRLRGGTCAPQSSGRLRLPALSADGARPGRALRKLQWPPKKPVLLSRSRPRSRQPESQRPQPPQRPPPSQQQDAGEMQWRARSQRQDQRTALPRQGRQEERPRDQRRPQAQRRLPPRLAGKLPPPGATPGRRTGRVSRWLNLKGIGWIRPDDGGDTIFVHFSAISPRAMAQEGQSSLLVDDHVEFDLAPDPNDAARVVAAGVTGIGGSRLRPGYMAGEKVGWRDDGPIKEVYVGNLAFRTTWRDLQSHFRQVGSVSWAGVATDGWDERNSHPFSKGWGTVRFEDAEEARRAITELNGSKLHGREIYVKEYLGGQQNDDEDAFEPLLPWT</sequence>
<evidence type="ECO:0000256" key="1">
    <source>
        <dbReference type="ARBA" id="ARBA00022884"/>
    </source>
</evidence>
<gene>
    <name evidence="6" type="ORF">AMON00008_LOCUS9994</name>
</gene>
<evidence type="ECO:0000259" key="4">
    <source>
        <dbReference type="PROSITE" id="PS50102"/>
    </source>
</evidence>
<evidence type="ECO:0000256" key="2">
    <source>
        <dbReference type="PROSITE-ProRule" id="PRU00176"/>
    </source>
</evidence>
<evidence type="ECO:0008006" key="7">
    <source>
        <dbReference type="Google" id="ProtNLM"/>
    </source>
</evidence>
<feature type="domain" description="CSD" evidence="5">
    <location>
        <begin position="183"/>
        <end position="256"/>
    </location>
</feature>
<proteinExistence type="predicted"/>
<dbReference type="PANTHER" id="PTHR23003:SF3">
    <property type="entry name" value="FI21236P1-RELATED"/>
    <property type="match status" value="1"/>
</dbReference>
<reference evidence="6" key="1">
    <citation type="submission" date="2021-01" db="EMBL/GenBank/DDBJ databases">
        <authorList>
            <person name="Corre E."/>
            <person name="Pelletier E."/>
            <person name="Niang G."/>
            <person name="Scheremetjew M."/>
            <person name="Finn R."/>
            <person name="Kale V."/>
            <person name="Holt S."/>
            <person name="Cochrane G."/>
            <person name="Meng A."/>
            <person name="Brown T."/>
            <person name="Cohen L."/>
        </authorList>
    </citation>
    <scope>NUCLEOTIDE SEQUENCE</scope>
    <source>
        <strain evidence="6">CCMP3105</strain>
    </source>
</reference>
<dbReference type="GO" id="GO:1990904">
    <property type="term" value="C:ribonucleoprotein complex"/>
    <property type="evidence" value="ECO:0007669"/>
    <property type="project" value="TreeGrafter"/>
</dbReference>
<dbReference type="GO" id="GO:0003729">
    <property type="term" value="F:mRNA binding"/>
    <property type="evidence" value="ECO:0007669"/>
    <property type="project" value="TreeGrafter"/>
</dbReference>
<feature type="domain" description="RRM" evidence="4">
    <location>
        <begin position="281"/>
        <end position="360"/>
    </location>
</feature>
<dbReference type="PANTHER" id="PTHR23003">
    <property type="entry name" value="RNA RECOGNITION MOTIF RRM DOMAIN CONTAINING PROTEIN"/>
    <property type="match status" value="1"/>
</dbReference>
<dbReference type="InterPro" id="IPR035979">
    <property type="entry name" value="RBD_domain_sf"/>
</dbReference>
<dbReference type="PROSITE" id="PS51857">
    <property type="entry name" value="CSD_2"/>
    <property type="match status" value="1"/>
</dbReference>
<dbReference type="SMART" id="SM00357">
    <property type="entry name" value="CSP"/>
    <property type="match status" value="1"/>
</dbReference>
<dbReference type="InterPro" id="IPR012340">
    <property type="entry name" value="NA-bd_OB-fold"/>
</dbReference>
<accession>A0A7S4UCE1</accession>
<feature type="region of interest" description="Disordered" evidence="3">
    <location>
        <begin position="73"/>
        <end position="187"/>
    </location>
</feature>
<dbReference type="EMBL" id="HBNR01015295">
    <property type="protein sequence ID" value="CAE4570375.1"/>
    <property type="molecule type" value="Transcribed_RNA"/>
</dbReference>
<evidence type="ECO:0000256" key="3">
    <source>
        <dbReference type="SAM" id="MobiDB-lite"/>
    </source>
</evidence>
<dbReference type="SUPFAM" id="SSF50249">
    <property type="entry name" value="Nucleic acid-binding proteins"/>
    <property type="match status" value="1"/>
</dbReference>
<dbReference type="AlphaFoldDB" id="A0A7S4UCE1"/>
<feature type="compositionally biased region" description="Basic and acidic residues" evidence="3">
    <location>
        <begin position="148"/>
        <end position="159"/>
    </location>
</feature>
<dbReference type="InterPro" id="IPR012677">
    <property type="entry name" value="Nucleotide-bd_a/b_plait_sf"/>
</dbReference>
<dbReference type="CDD" id="cd00590">
    <property type="entry name" value="RRM_SF"/>
    <property type="match status" value="1"/>
</dbReference>
<dbReference type="Gene3D" id="3.30.70.330">
    <property type="match status" value="1"/>
</dbReference>
<dbReference type="InterPro" id="IPR011129">
    <property type="entry name" value="CSD"/>
</dbReference>
<protein>
    <recommendedName>
        <fullName evidence="7">CSD domain-containing protein</fullName>
    </recommendedName>
</protein>
<organism evidence="6">
    <name type="scientific">Alexandrium monilatum</name>
    <dbReference type="NCBI Taxonomy" id="311494"/>
    <lineage>
        <taxon>Eukaryota</taxon>
        <taxon>Sar</taxon>
        <taxon>Alveolata</taxon>
        <taxon>Dinophyceae</taxon>
        <taxon>Gonyaulacales</taxon>
        <taxon>Pyrocystaceae</taxon>
        <taxon>Alexandrium</taxon>
    </lineage>
</organism>
<dbReference type="InterPro" id="IPR000504">
    <property type="entry name" value="RRM_dom"/>
</dbReference>
<dbReference type="InterPro" id="IPR002059">
    <property type="entry name" value="CSP_DNA-bd"/>
</dbReference>
<dbReference type="SUPFAM" id="SSF54928">
    <property type="entry name" value="RNA-binding domain, RBD"/>
    <property type="match status" value="1"/>
</dbReference>
<dbReference type="PROSITE" id="PS50102">
    <property type="entry name" value="RRM"/>
    <property type="match status" value="1"/>
</dbReference>
<dbReference type="SMART" id="SM00360">
    <property type="entry name" value="RRM"/>
    <property type="match status" value="1"/>
</dbReference>
<dbReference type="Pfam" id="PF00076">
    <property type="entry name" value="RRM_1"/>
    <property type="match status" value="1"/>
</dbReference>